<evidence type="ECO:0000313" key="3">
    <source>
        <dbReference type="Proteomes" id="UP001153269"/>
    </source>
</evidence>
<proteinExistence type="predicted"/>
<evidence type="ECO:0000313" key="2">
    <source>
        <dbReference type="EMBL" id="CAB1450809.1"/>
    </source>
</evidence>
<keyword evidence="3" id="KW-1185">Reference proteome</keyword>
<protein>
    <submittedName>
        <fullName evidence="2">Uncharacterized protein</fullName>
    </submittedName>
</protein>
<dbReference type="AlphaFoldDB" id="A0A9N7Z6R7"/>
<keyword evidence="1" id="KW-1133">Transmembrane helix</keyword>
<reference evidence="2" key="1">
    <citation type="submission" date="2020-03" db="EMBL/GenBank/DDBJ databases">
        <authorList>
            <person name="Weist P."/>
        </authorList>
    </citation>
    <scope>NUCLEOTIDE SEQUENCE</scope>
</reference>
<comment type="caution">
    <text evidence="2">The sequence shown here is derived from an EMBL/GenBank/DDBJ whole genome shotgun (WGS) entry which is preliminary data.</text>
</comment>
<evidence type="ECO:0000256" key="1">
    <source>
        <dbReference type="SAM" id="Phobius"/>
    </source>
</evidence>
<feature type="transmembrane region" description="Helical" evidence="1">
    <location>
        <begin position="125"/>
        <end position="145"/>
    </location>
</feature>
<keyword evidence="1" id="KW-0472">Membrane</keyword>
<dbReference type="EMBL" id="CADEAL010004068">
    <property type="protein sequence ID" value="CAB1450809.1"/>
    <property type="molecule type" value="Genomic_DNA"/>
</dbReference>
<gene>
    <name evidence="2" type="ORF">PLEPLA_LOCUS38501</name>
</gene>
<name>A0A9N7Z6R7_PLEPL</name>
<organism evidence="2 3">
    <name type="scientific">Pleuronectes platessa</name>
    <name type="common">European plaice</name>
    <dbReference type="NCBI Taxonomy" id="8262"/>
    <lineage>
        <taxon>Eukaryota</taxon>
        <taxon>Metazoa</taxon>
        <taxon>Chordata</taxon>
        <taxon>Craniata</taxon>
        <taxon>Vertebrata</taxon>
        <taxon>Euteleostomi</taxon>
        <taxon>Actinopterygii</taxon>
        <taxon>Neopterygii</taxon>
        <taxon>Teleostei</taxon>
        <taxon>Neoteleostei</taxon>
        <taxon>Acanthomorphata</taxon>
        <taxon>Carangaria</taxon>
        <taxon>Pleuronectiformes</taxon>
        <taxon>Pleuronectoidei</taxon>
        <taxon>Pleuronectidae</taxon>
        <taxon>Pleuronectes</taxon>
    </lineage>
</organism>
<accession>A0A9N7Z6R7</accession>
<dbReference type="Proteomes" id="UP001153269">
    <property type="component" value="Unassembled WGS sequence"/>
</dbReference>
<keyword evidence="1" id="KW-0812">Transmembrane</keyword>
<sequence>MSSHTTGNTASTSKVNENTTTAFSSTTWNNETINQTTINLQTSQSTTILAPLTNSTTLTTSTPAALTPTSTVLTVPTSETTTGYTRTPDTTAITSANSTRTVNTTSHSVDATTQGLRLNISEQNLTIVFSVVLGVFAVSLVVFMFRRCRQKTQYLHQPLNNSDCADAFVADDDTLVISGGLYDGHPMDDNAPAAPDDQSRFRLEFLH</sequence>